<comment type="caution">
    <text evidence="1">The sequence shown here is derived from an EMBL/GenBank/DDBJ whole genome shotgun (WGS) entry which is preliminary data.</text>
</comment>
<evidence type="ECO:0000313" key="1">
    <source>
        <dbReference type="EMBL" id="CAG2185369.1"/>
    </source>
</evidence>
<keyword evidence="2" id="KW-1185">Reference proteome</keyword>
<dbReference type="AlphaFoldDB" id="A0A8S3PUY0"/>
<dbReference type="OrthoDB" id="9983348at2759"/>
<dbReference type="Proteomes" id="UP000683360">
    <property type="component" value="Unassembled WGS sequence"/>
</dbReference>
<accession>A0A8S3PUY0</accession>
<reference evidence="1" key="1">
    <citation type="submission" date="2021-03" db="EMBL/GenBank/DDBJ databases">
        <authorList>
            <person name="Bekaert M."/>
        </authorList>
    </citation>
    <scope>NUCLEOTIDE SEQUENCE</scope>
</reference>
<proteinExistence type="predicted"/>
<dbReference type="EMBL" id="CAJPWZ010000084">
    <property type="protein sequence ID" value="CAG2185369.1"/>
    <property type="molecule type" value="Genomic_DNA"/>
</dbReference>
<organism evidence="1 2">
    <name type="scientific">Mytilus edulis</name>
    <name type="common">Blue mussel</name>
    <dbReference type="NCBI Taxonomy" id="6550"/>
    <lineage>
        <taxon>Eukaryota</taxon>
        <taxon>Metazoa</taxon>
        <taxon>Spiralia</taxon>
        <taxon>Lophotrochozoa</taxon>
        <taxon>Mollusca</taxon>
        <taxon>Bivalvia</taxon>
        <taxon>Autobranchia</taxon>
        <taxon>Pteriomorphia</taxon>
        <taxon>Mytilida</taxon>
        <taxon>Mytiloidea</taxon>
        <taxon>Mytilidae</taxon>
        <taxon>Mytilinae</taxon>
        <taxon>Mytilus</taxon>
    </lineage>
</organism>
<protein>
    <submittedName>
        <fullName evidence="1">Uncharacterized protein</fullName>
    </submittedName>
</protein>
<name>A0A8S3PUY0_MYTED</name>
<gene>
    <name evidence="1" type="ORF">MEDL_980</name>
</gene>
<sequence length="172" mass="19763">MTNKDTTRTVDETYLESLEPKLQHYFGNYRAKQFFDLISNAISMQNEEMDWANIKITLTDDEENADAIKSVRKKYLDEVISASVINKRVLGKAVIKYVGNEGVDYDQRKEGLRKLLQATMDYVQTHDVPGVWENAAVTIYDSQDNILKFLSGNEKNKFMVNERKGNQTLGIL</sequence>
<evidence type="ECO:0000313" key="2">
    <source>
        <dbReference type="Proteomes" id="UP000683360"/>
    </source>
</evidence>